<evidence type="ECO:0000313" key="1">
    <source>
        <dbReference type="EMBL" id="SFF68606.1"/>
    </source>
</evidence>
<organism evidence="1 2">
    <name type="scientific">Salegentibacter agarivorans</name>
    <dbReference type="NCBI Taxonomy" id="345907"/>
    <lineage>
        <taxon>Bacteria</taxon>
        <taxon>Pseudomonadati</taxon>
        <taxon>Bacteroidota</taxon>
        <taxon>Flavobacteriia</taxon>
        <taxon>Flavobacteriales</taxon>
        <taxon>Flavobacteriaceae</taxon>
        <taxon>Salegentibacter</taxon>
    </lineage>
</organism>
<dbReference type="RefSeq" id="WP_093303220.1">
    <property type="nucleotide sequence ID" value="NZ_FOOH01000004.1"/>
</dbReference>
<reference evidence="2" key="1">
    <citation type="submission" date="2016-10" db="EMBL/GenBank/DDBJ databases">
        <authorList>
            <person name="Varghese N."/>
            <person name="Submissions S."/>
        </authorList>
    </citation>
    <scope>NUCLEOTIDE SEQUENCE [LARGE SCALE GENOMIC DNA]</scope>
    <source>
        <strain evidence="2">DSM 23515</strain>
    </source>
</reference>
<dbReference type="Pfam" id="PF18976">
    <property type="entry name" value="DUF5712"/>
    <property type="match status" value="1"/>
</dbReference>
<gene>
    <name evidence="1" type="ORF">SAMN04488033_10499</name>
</gene>
<dbReference type="InterPro" id="IPR043766">
    <property type="entry name" value="BfmA-like"/>
</dbReference>
<sequence length="336" mass="39071">MYITISPQKIGPAFSSSVADFVDYLEKENTDRLPEAQEYFFNQTQEKITRDKVIKEIDGNTAKLKTTEPRYYSLTINPSQKELQHIKNDPEKLKVYTREVMKDYAASFNREINGRPVQVSDIKYYAKMEFSRTYKERDKEVRENAPFNNKIAQLKNELRKVQRGEITGHPHNIRKEILALQKEAPHKIEGKLIDEGTPKQGNQTHLHLIVSRKDQSNTVSLSPGSKYKASEVSLHGKIVKRGFDRDRFFEKAEKTFDQQFNYKRNFVEQYNARKTYLQSPQKYYSMILKLPTNERKVAMGILNTGVSKIPDARIRFAVKQFQKAIELGLKSSSIGY</sequence>
<protein>
    <recommendedName>
        <fullName evidence="3">Mobilization protein</fullName>
    </recommendedName>
</protein>
<name>A0A1I2KUM2_9FLAO</name>
<proteinExistence type="predicted"/>
<keyword evidence="2" id="KW-1185">Reference proteome</keyword>
<evidence type="ECO:0008006" key="3">
    <source>
        <dbReference type="Google" id="ProtNLM"/>
    </source>
</evidence>
<dbReference type="Proteomes" id="UP000199116">
    <property type="component" value="Unassembled WGS sequence"/>
</dbReference>
<dbReference type="EMBL" id="FOOH01000004">
    <property type="protein sequence ID" value="SFF68606.1"/>
    <property type="molecule type" value="Genomic_DNA"/>
</dbReference>
<dbReference type="InterPro" id="IPR048098">
    <property type="entry name" value="MobB"/>
</dbReference>
<dbReference type="AlphaFoldDB" id="A0A1I2KUM2"/>
<dbReference type="NCBIfam" id="NF041495">
    <property type="entry name" value="MobB_relaxase"/>
    <property type="match status" value="1"/>
</dbReference>
<accession>A0A1I2KUM2</accession>
<evidence type="ECO:0000313" key="2">
    <source>
        <dbReference type="Proteomes" id="UP000199116"/>
    </source>
</evidence>